<dbReference type="Proteomes" id="UP001055811">
    <property type="component" value="Linkage Group LG07"/>
</dbReference>
<organism evidence="1 2">
    <name type="scientific">Cichorium intybus</name>
    <name type="common">Chicory</name>
    <dbReference type="NCBI Taxonomy" id="13427"/>
    <lineage>
        <taxon>Eukaryota</taxon>
        <taxon>Viridiplantae</taxon>
        <taxon>Streptophyta</taxon>
        <taxon>Embryophyta</taxon>
        <taxon>Tracheophyta</taxon>
        <taxon>Spermatophyta</taxon>
        <taxon>Magnoliopsida</taxon>
        <taxon>eudicotyledons</taxon>
        <taxon>Gunneridae</taxon>
        <taxon>Pentapetalae</taxon>
        <taxon>asterids</taxon>
        <taxon>campanulids</taxon>
        <taxon>Asterales</taxon>
        <taxon>Asteraceae</taxon>
        <taxon>Cichorioideae</taxon>
        <taxon>Cichorieae</taxon>
        <taxon>Cichoriinae</taxon>
        <taxon>Cichorium</taxon>
    </lineage>
</organism>
<protein>
    <submittedName>
        <fullName evidence="1">Uncharacterized protein</fullName>
    </submittedName>
</protein>
<reference evidence="1 2" key="2">
    <citation type="journal article" date="2022" name="Mol. Ecol. Resour.">
        <title>The genomes of chicory, endive, great burdock and yacon provide insights into Asteraceae paleo-polyploidization history and plant inulin production.</title>
        <authorList>
            <person name="Fan W."/>
            <person name="Wang S."/>
            <person name="Wang H."/>
            <person name="Wang A."/>
            <person name="Jiang F."/>
            <person name="Liu H."/>
            <person name="Zhao H."/>
            <person name="Xu D."/>
            <person name="Zhang Y."/>
        </authorList>
    </citation>
    <scope>NUCLEOTIDE SEQUENCE [LARGE SCALE GENOMIC DNA]</scope>
    <source>
        <strain evidence="2">cv. Punajuju</strain>
        <tissue evidence="1">Leaves</tissue>
    </source>
</reference>
<keyword evidence="2" id="KW-1185">Reference proteome</keyword>
<gene>
    <name evidence="1" type="ORF">L2E82_39960</name>
</gene>
<sequence>MTKSTSLRFSILIILLLFTHLSQSEAASYRGLKSLNSKQILIDLGYDLSKLKYDNRRAMTGTDQLAPGGPDPQHHKKNPNKS</sequence>
<proteinExistence type="predicted"/>
<evidence type="ECO:0000313" key="2">
    <source>
        <dbReference type="Proteomes" id="UP001055811"/>
    </source>
</evidence>
<comment type="caution">
    <text evidence="1">The sequence shown here is derived from an EMBL/GenBank/DDBJ whole genome shotgun (WGS) entry which is preliminary data.</text>
</comment>
<dbReference type="EMBL" id="CM042015">
    <property type="protein sequence ID" value="KAI3710186.1"/>
    <property type="molecule type" value="Genomic_DNA"/>
</dbReference>
<name>A0ACB9AL13_CICIN</name>
<evidence type="ECO:0000313" key="1">
    <source>
        <dbReference type="EMBL" id="KAI3710186.1"/>
    </source>
</evidence>
<accession>A0ACB9AL13</accession>
<reference evidence="2" key="1">
    <citation type="journal article" date="2022" name="Mol. Ecol. Resour.">
        <title>The genomes of chicory, endive, great burdock and yacon provide insights into Asteraceae palaeo-polyploidization history and plant inulin production.</title>
        <authorList>
            <person name="Fan W."/>
            <person name="Wang S."/>
            <person name="Wang H."/>
            <person name="Wang A."/>
            <person name="Jiang F."/>
            <person name="Liu H."/>
            <person name="Zhao H."/>
            <person name="Xu D."/>
            <person name="Zhang Y."/>
        </authorList>
    </citation>
    <scope>NUCLEOTIDE SEQUENCE [LARGE SCALE GENOMIC DNA]</scope>
    <source>
        <strain evidence="2">cv. Punajuju</strain>
    </source>
</reference>